<organism evidence="3 4">
    <name type="scientific">Acidovorax temperans</name>
    <dbReference type="NCBI Taxonomy" id="80878"/>
    <lineage>
        <taxon>Bacteria</taxon>
        <taxon>Pseudomonadati</taxon>
        <taxon>Pseudomonadota</taxon>
        <taxon>Betaproteobacteria</taxon>
        <taxon>Burkholderiales</taxon>
        <taxon>Comamonadaceae</taxon>
        <taxon>Acidovorax</taxon>
    </lineage>
</organism>
<protein>
    <submittedName>
        <fullName evidence="3">Uncharacterized protein</fullName>
    </submittedName>
</protein>
<reference evidence="3 4" key="1">
    <citation type="submission" date="2014-12" db="EMBL/GenBank/DDBJ databases">
        <title>Isolation of bacteria from lake water.</title>
        <authorList>
            <person name="Sheng K.-Y."/>
            <person name="Chin P.-S."/>
            <person name="Chan K.-G."/>
            <person name="Tan G.S."/>
        </authorList>
    </citation>
    <scope>NUCLEOTIDE SEQUENCE [LARGE SCALE GENOMIC DNA]</scope>
    <source>
        <strain evidence="3 4">KY4</strain>
    </source>
</reference>
<dbReference type="EMBL" id="JXYQ01000017">
    <property type="protein sequence ID" value="KJA11302.1"/>
    <property type="molecule type" value="Genomic_DNA"/>
</dbReference>
<keyword evidence="2" id="KW-1133">Transmembrane helix</keyword>
<feature type="transmembrane region" description="Helical" evidence="2">
    <location>
        <begin position="233"/>
        <end position="250"/>
    </location>
</feature>
<proteinExistence type="predicted"/>
<keyword evidence="2" id="KW-0472">Membrane</keyword>
<keyword evidence="4" id="KW-1185">Reference proteome</keyword>
<evidence type="ECO:0000313" key="3">
    <source>
        <dbReference type="EMBL" id="KJA11302.1"/>
    </source>
</evidence>
<evidence type="ECO:0000256" key="1">
    <source>
        <dbReference type="SAM" id="Coils"/>
    </source>
</evidence>
<comment type="caution">
    <text evidence="3">The sequence shown here is derived from an EMBL/GenBank/DDBJ whole genome shotgun (WGS) entry which is preliminary data.</text>
</comment>
<name>A0A0D7KBI9_9BURK</name>
<feature type="coiled-coil region" evidence="1">
    <location>
        <begin position="196"/>
        <end position="223"/>
    </location>
</feature>
<gene>
    <name evidence="3" type="ORF">RP29_06140</name>
</gene>
<dbReference type="PATRIC" id="fig|80878.5.peg.540"/>
<accession>A0A0D7KBI9</accession>
<dbReference type="RefSeq" id="WP_044396793.1">
    <property type="nucleotide sequence ID" value="NZ_JXYQ01000017.1"/>
</dbReference>
<evidence type="ECO:0000256" key="2">
    <source>
        <dbReference type="SAM" id="Phobius"/>
    </source>
</evidence>
<keyword evidence="1" id="KW-0175">Coiled coil</keyword>
<dbReference type="AlphaFoldDB" id="A0A0D7KBI9"/>
<sequence length="256" mass="28634">MERPIQPPNNMDPKKLINEITPLNQAVTSQHQLDQLHRNLVGIQPDELEKIVNASRSSILGSDDSTAKLTEKLAIENAMGLTGRELDTAQKAADMMRAKFESSAGISSHALSEPQTIAEWIHSEIDEASGRLDGVHHLALQGITTIDFEDMEHQENERRQRTMSELAMAHSQRMVQDVAEHRAREDAKVEYARRSAEASEAALEAERQRTAAAQEDARAAREEARIARSHMRASLWIAAASLFVAAWTLIKDQPFW</sequence>
<evidence type="ECO:0000313" key="4">
    <source>
        <dbReference type="Proteomes" id="UP000032566"/>
    </source>
</evidence>
<keyword evidence="2" id="KW-0812">Transmembrane</keyword>
<dbReference type="Proteomes" id="UP000032566">
    <property type="component" value="Unassembled WGS sequence"/>
</dbReference>